<dbReference type="SUPFAM" id="SSF51197">
    <property type="entry name" value="Clavaminate synthase-like"/>
    <property type="match status" value="1"/>
</dbReference>
<evidence type="ECO:0000256" key="6">
    <source>
        <dbReference type="ARBA" id="ARBA00057022"/>
    </source>
</evidence>
<keyword evidence="3" id="KW-0223">Dioxygenase</keyword>
<protein>
    <recommendedName>
        <fullName evidence="8">Fe2OG dioxygenase domain-containing protein</fullName>
    </recommendedName>
</protein>
<feature type="domain" description="Fe2OG dioxygenase" evidence="8">
    <location>
        <begin position="146"/>
        <end position="268"/>
    </location>
</feature>
<evidence type="ECO:0000256" key="5">
    <source>
        <dbReference type="ARBA" id="ARBA00023004"/>
    </source>
</evidence>
<dbReference type="InterPro" id="IPR027443">
    <property type="entry name" value="IPNS-like_sf"/>
</dbReference>
<evidence type="ECO:0000313" key="10">
    <source>
        <dbReference type="Proteomes" id="UP001497516"/>
    </source>
</evidence>
<accession>A0AAV2DWA5</accession>
<evidence type="ECO:0000256" key="2">
    <source>
        <dbReference type="ARBA" id="ARBA00022723"/>
    </source>
</evidence>
<dbReference type="GO" id="GO:0046872">
    <property type="term" value="F:metal ion binding"/>
    <property type="evidence" value="ECO:0007669"/>
    <property type="project" value="UniProtKB-KW"/>
</dbReference>
<dbReference type="PROSITE" id="PS51471">
    <property type="entry name" value="FE2OG_OXY"/>
    <property type="match status" value="1"/>
</dbReference>
<sequence length="318" mass="35717">MGSSEGLAPALPVLDFSSENLKPGSTAWRRTRDAVRQAMEEYGSFIVEGYDKISTDVCREAFGTLKELFDLPVETKMKNKYEKPLSGYVGQIAKLPLHESMGIDDAVDPAAVADFTTLMWPHHHPNHDFSEKVHMYAKLTGELDKTVTRMLFESYGVEKYHDGYVEATTYLLRLLKNRAPVGDEPHLGFVTHTDKSFTTILHQNQVDGLEIDTKDGEKMNVHFTPTSFVVVAGDALMAWSNDRIVSPTHRVIMNGKVDRYSMGLFGFSKGMIQVPAELVDEEHPLLYKPLDHIGLLHFFRTDQGYRSECPVKAFCGIG</sequence>
<dbReference type="Pfam" id="PF03171">
    <property type="entry name" value="2OG-FeII_Oxy"/>
    <property type="match status" value="1"/>
</dbReference>
<evidence type="ECO:0000259" key="8">
    <source>
        <dbReference type="PROSITE" id="PS51471"/>
    </source>
</evidence>
<keyword evidence="10" id="KW-1185">Reference proteome</keyword>
<keyword evidence="5 7" id="KW-0408">Iron</keyword>
<dbReference type="AlphaFoldDB" id="A0AAV2DWA5"/>
<evidence type="ECO:0000256" key="7">
    <source>
        <dbReference type="RuleBase" id="RU003682"/>
    </source>
</evidence>
<evidence type="ECO:0000313" key="9">
    <source>
        <dbReference type="EMBL" id="CAL1377832.1"/>
    </source>
</evidence>
<dbReference type="PANTHER" id="PTHR47990">
    <property type="entry name" value="2-OXOGLUTARATE (2OG) AND FE(II)-DEPENDENT OXYGENASE SUPERFAMILY PROTEIN-RELATED"/>
    <property type="match status" value="1"/>
</dbReference>
<dbReference type="Proteomes" id="UP001497516">
    <property type="component" value="Chromosome 3"/>
</dbReference>
<evidence type="ECO:0000256" key="1">
    <source>
        <dbReference type="ARBA" id="ARBA00008056"/>
    </source>
</evidence>
<dbReference type="InterPro" id="IPR050231">
    <property type="entry name" value="Iron_ascorbate_oxido_reductase"/>
</dbReference>
<dbReference type="FunFam" id="2.60.120.330:FF:000022">
    <property type="entry name" value="Probable 2-oxoglutarate-dependent dioxygenase AOP1.2"/>
    <property type="match status" value="1"/>
</dbReference>
<evidence type="ECO:0000256" key="4">
    <source>
        <dbReference type="ARBA" id="ARBA00023002"/>
    </source>
</evidence>
<dbReference type="EMBL" id="OZ034816">
    <property type="protein sequence ID" value="CAL1377832.1"/>
    <property type="molecule type" value="Genomic_DNA"/>
</dbReference>
<dbReference type="InterPro" id="IPR044861">
    <property type="entry name" value="IPNS-like_FE2OG_OXY"/>
</dbReference>
<comment type="similarity">
    <text evidence="1 7">Belongs to the iron/ascorbate-dependent oxidoreductase family.</text>
</comment>
<proteinExistence type="inferred from homology"/>
<name>A0AAV2DWA5_9ROSI</name>
<organism evidence="9 10">
    <name type="scientific">Linum trigynum</name>
    <dbReference type="NCBI Taxonomy" id="586398"/>
    <lineage>
        <taxon>Eukaryota</taxon>
        <taxon>Viridiplantae</taxon>
        <taxon>Streptophyta</taxon>
        <taxon>Embryophyta</taxon>
        <taxon>Tracheophyta</taxon>
        <taxon>Spermatophyta</taxon>
        <taxon>Magnoliopsida</taxon>
        <taxon>eudicotyledons</taxon>
        <taxon>Gunneridae</taxon>
        <taxon>Pentapetalae</taxon>
        <taxon>rosids</taxon>
        <taxon>fabids</taxon>
        <taxon>Malpighiales</taxon>
        <taxon>Linaceae</taxon>
        <taxon>Linum</taxon>
    </lineage>
</organism>
<dbReference type="InterPro" id="IPR026992">
    <property type="entry name" value="DIOX_N"/>
</dbReference>
<dbReference type="GO" id="GO:0051213">
    <property type="term" value="F:dioxygenase activity"/>
    <property type="evidence" value="ECO:0007669"/>
    <property type="project" value="UniProtKB-KW"/>
</dbReference>
<dbReference type="Pfam" id="PF14226">
    <property type="entry name" value="DIOX_N"/>
    <property type="match status" value="1"/>
</dbReference>
<keyword evidence="2 7" id="KW-0479">Metal-binding</keyword>
<keyword evidence="4 7" id="KW-0560">Oxidoreductase</keyword>
<reference evidence="9 10" key="1">
    <citation type="submission" date="2024-04" db="EMBL/GenBank/DDBJ databases">
        <authorList>
            <person name="Fracassetti M."/>
        </authorList>
    </citation>
    <scope>NUCLEOTIDE SEQUENCE [LARGE SCALE GENOMIC DNA]</scope>
</reference>
<comment type="function">
    <text evidence="6">Probable 2-oxoglutarate-dependent dioxygenase that may be involved in glucosinolates biosynthesis. May play a role in the production of aliphatic glucosinolates.</text>
</comment>
<dbReference type="Gene3D" id="2.60.120.330">
    <property type="entry name" value="B-lactam Antibiotic, Isopenicillin N Synthase, Chain"/>
    <property type="match status" value="1"/>
</dbReference>
<evidence type="ECO:0000256" key="3">
    <source>
        <dbReference type="ARBA" id="ARBA00022964"/>
    </source>
</evidence>
<gene>
    <name evidence="9" type="ORF">LTRI10_LOCUS19454</name>
</gene>
<dbReference type="InterPro" id="IPR005123">
    <property type="entry name" value="Oxoglu/Fe-dep_dioxygenase_dom"/>
</dbReference>